<protein>
    <submittedName>
        <fullName evidence="2">Uncharacterized protein</fullName>
    </submittedName>
</protein>
<evidence type="ECO:0000313" key="2">
    <source>
        <dbReference type="EMBL" id="KAF5933684.1"/>
    </source>
</evidence>
<keyword evidence="3" id="KW-1185">Reference proteome</keyword>
<reference evidence="2 3" key="2">
    <citation type="submission" date="2020-07" db="EMBL/GenBank/DDBJ databases">
        <title>Genome assembly of wild tea tree DASZ reveals pedigree and selection history of tea varieties.</title>
        <authorList>
            <person name="Zhang W."/>
        </authorList>
    </citation>
    <scope>NUCLEOTIDE SEQUENCE [LARGE SCALE GENOMIC DNA]</scope>
    <source>
        <strain evidence="3">cv. G240</strain>
        <tissue evidence="2">Leaf</tissue>
    </source>
</reference>
<comment type="caution">
    <text evidence="2">The sequence shown here is derived from an EMBL/GenBank/DDBJ whole genome shotgun (WGS) entry which is preliminary data.</text>
</comment>
<dbReference type="EMBL" id="JACBKZ010000014">
    <property type="protein sequence ID" value="KAF5933684.1"/>
    <property type="molecule type" value="Genomic_DNA"/>
</dbReference>
<feature type="region of interest" description="Disordered" evidence="1">
    <location>
        <begin position="59"/>
        <end position="78"/>
    </location>
</feature>
<proteinExistence type="predicted"/>
<reference evidence="3" key="1">
    <citation type="journal article" date="2020" name="Nat. Commun.">
        <title>Genome assembly of wild tea tree DASZ reveals pedigree and selection history of tea varieties.</title>
        <authorList>
            <person name="Zhang W."/>
            <person name="Zhang Y."/>
            <person name="Qiu H."/>
            <person name="Guo Y."/>
            <person name="Wan H."/>
            <person name="Zhang X."/>
            <person name="Scossa F."/>
            <person name="Alseekh S."/>
            <person name="Zhang Q."/>
            <person name="Wang P."/>
            <person name="Xu L."/>
            <person name="Schmidt M.H."/>
            <person name="Jia X."/>
            <person name="Li D."/>
            <person name="Zhu A."/>
            <person name="Guo F."/>
            <person name="Chen W."/>
            <person name="Ni D."/>
            <person name="Usadel B."/>
            <person name="Fernie A.R."/>
            <person name="Wen W."/>
        </authorList>
    </citation>
    <scope>NUCLEOTIDE SEQUENCE [LARGE SCALE GENOMIC DNA]</scope>
    <source>
        <strain evidence="3">cv. G240</strain>
    </source>
</reference>
<sequence>MSIDLAPLIIKKMIGVSGNKQLGLPYGCLINRLLSELEVRVLENDEFAFPSRPFTKKTVSQSRAHVKGESSLAGTSAGTTAGLAKEAEFDAAAAGGEEDAVPPRVLHDQLQHFEEAMTRRLDFLDARFDAFDGRLG</sequence>
<evidence type="ECO:0000256" key="1">
    <source>
        <dbReference type="SAM" id="MobiDB-lite"/>
    </source>
</evidence>
<gene>
    <name evidence="2" type="ORF">HYC85_029855</name>
</gene>
<dbReference type="AlphaFoldDB" id="A0A7J7G300"/>
<name>A0A7J7G300_CAMSI</name>
<dbReference type="Proteomes" id="UP000593564">
    <property type="component" value="Unassembled WGS sequence"/>
</dbReference>
<evidence type="ECO:0000313" key="3">
    <source>
        <dbReference type="Proteomes" id="UP000593564"/>
    </source>
</evidence>
<organism evidence="2 3">
    <name type="scientific">Camellia sinensis</name>
    <name type="common">Tea plant</name>
    <name type="synonym">Thea sinensis</name>
    <dbReference type="NCBI Taxonomy" id="4442"/>
    <lineage>
        <taxon>Eukaryota</taxon>
        <taxon>Viridiplantae</taxon>
        <taxon>Streptophyta</taxon>
        <taxon>Embryophyta</taxon>
        <taxon>Tracheophyta</taxon>
        <taxon>Spermatophyta</taxon>
        <taxon>Magnoliopsida</taxon>
        <taxon>eudicotyledons</taxon>
        <taxon>Gunneridae</taxon>
        <taxon>Pentapetalae</taxon>
        <taxon>asterids</taxon>
        <taxon>Ericales</taxon>
        <taxon>Theaceae</taxon>
        <taxon>Camellia</taxon>
    </lineage>
</organism>
<accession>A0A7J7G300</accession>